<reference evidence="2" key="1">
    <citation type="submission" date="2018-11" db="EMBL/GenBank/DDBJ databases">
        <authorList>
            <consortium name="Genoscope - CEA"/>
            <person name="William W."/>
        </authorList>
    </citation>
    <scope>NUCLEOTIDE SEQUENCE</scope>
</reference>
<feature type="compositionally biased region" description="Basic and acidic residues" evidence="1">
    <location>
        <begin position="66"/>
        <end position="77"/>
    </location>
</feature>
<proteinExistence type="predicted"/>
<dbReference type="AlphaFoldDB" id="A0A3P6D8Y3"/>
<evidence type="ECO:0000313" key="2">
    <source>
        <dbReference type="EMBL" id="VDD22598.1"/>
    </source>
</evidence>
<evidence type="ECO:0000256" key="1">
    <source>
        <dbReference type="SAM" id="MobiDB-lite"/>
    </source>
</evidence>
<protein>
    <submittedName>
        <fullName evidence="2">Uncharacterized protein</fullName>
    </submittedName>
</protein>
<accession>A0A3P6D8Y3</accession>
<name>A0A3P6D8Y3_BRAOL</name>
<organism evidence="2">
    <name type="scientific">Brassica oleracea</name>
    <name type="common">Wild cabbage</name>
    <dbReference type="NCBI Taxonomy" id="3712"/>
    <lineage>
        <taxon>Eukaryota</taxon>
        <taxon>Viridiplantae</taxon>
        <taxon>Streptophyta</taxon>
        <taxon>Embryophyta</taxon>
        <taxon>Tracheophyta</taxon>
        <taxon>Spermatophyta</taxon>
        <taxon>Magnoliopsida</taxon>
        <taxon>eudicotyledons</taxon>
        <taxon>Gunneridae</taxon>
        <taxon>Pentapetalae</taxon>
        <taxon>rosids</taxon>
        <taxon>malvids</taxon>
        <taxon>Brassicales</taxon>
        <taxon>Brassicaceae</taxon>
        <taxon>Brassiceae</taxon>
        <taxon>Brassica</taxon>
    </lineage>
</organism>
<sequence>MPANRTVTGVPSKLSHLGGVPRPHNARAIKNTRLLNSSAVDCKGSPPSHKFEESRSPPLMHRSRSNHAEKESMDRSTVKRAPLNNRDKP</sequence>
<gene>
    <name evidence="2" type="ORF">BOLC2T08776H</name>
</gene>
<dbReference type="EMBL" id="LR031874">
    <property type="protein sequence ID" value="VDD22598.1"/>
    <property type="molecule type" value="Genomic_DNA"/>
</dbReference>
<feature type="region of interest" description="Disordered" evidence="1">
    <location>
        <begin position="1"/>
        <end position="89"/>
    </location>
</feature>